<evidence type="ECO:0000259" key="2">
    <source>
        <dbReference type="Pfam" id="PF00534"/>
    </source>
</evidence>
<feature type="domain" description="Glycosyl transferase family 1" evidence="2">
    <location>
        <begin position="215"/>
        <end position="362"/>
    </location>
</feature>
<evidence type="ECO:0000313" key="4">
    <source>
        <dbReference type="Proteomes" id="UP000616143"/>
    </source>
</evidence>
<keyword evidence="1" id="KW-0808">Transferase</keyword>
<comment type="caution">
    <text evidence="3">The sequence shown here is derived from an EMBL/GenBank/DDBJ whole genome shotgun (WGS) entry which is preliminary data.</text>
</comment>
<proteinExistence type="predicted"/>
<dbReference type="Pfam" id="PF00534">
    <property type="entry name" value="Glycos_transf_1"/>
    <property type="match status" value="1"/>
</dbReference>
<sequence length="400" mass="45792">MRLGIVYERFMAPGFGGGGAVHSVEVTKRLAKWFDVVYVPPSPVFRRTREELLNAAKRVEALGIPVVEDFYSILDGKRTREANDPRGLSKLYNFKVDFLYEPDHTSWDIFFLKEKSRRGIGVTFHEPPYYADSLNYLRRLIKFLWVNPRTGKGFHTRFLYNELVAKRKGRGILGRNPPELLAAVSEGTLEMSRLRGEVLRPGNAFDSSLSSLRGRGKEDYVMFYSRLNRDKGIHEVPEVMRLINGRKRTKLVVAGRFFDSWNRDVFWRKVRKYDLEVEYMGFAERDRLYEALSKAKVLIYPSHVDGFSLVVLESLAVGTPVVAYDIPGPLSVYGGLPAVKFVREFDVKGMAEEALKLMESREEVTSDPKTLAFLEEHSSWDNVAVAVKKLILKHVGDEKI</sequence>
<gene>
    <name evidence="3" type="ORF">GCM10007116_15160</name>
</gene>
<accession>A0A830H006</accession>
<dbReference type="GO" id="GO:0016757">
    <property type="term" value="F:glycosyltransferase activity"/>
    <property type="evidence" value="ECO:0007669"/>
    <property type="project" value="InterPro"/>
</dbReference>
<dbReference type="InterPro" id="IPR001296">
    <property type="entry name" value="Glyco_trans_1"/>
</dbReference>
<dbReference type="Gene3D" id="3.40.50.2000">
    <property type="entry name" value="Glycogen Phosphorylase B"/>
    <property type="match status" value="1"/>
</dbReference>
<name>A0A830H006_9CREN</name>
<evidence type="ECO:0000313" key="3">
    <source>
        <dbReference type="EMBL" id="GGT98712.1"/>
    </source>
</evidence>
<dbReference type="CDD" id="cd03801">
    <property type="entry name" value="GT4_PimA-like"/>
    <property type="match status" value="1"/>
</dbReference>
<dbReference type="PANTHER" id="PTHR46401:SF2">
    <property type="entry name" value="GLYCOSYLTRANSFERASE WBBK-RELATED"/>
    <property type="match status" value="1"/>
</dbReference>
<organism evidence="3 4">
    <name type="scientific">Sulfodiicoccus acidiphilus</name>
    <dbReference type="NCBI Taxonomy" id="1670455"/>
    <lineage>
        <taxon>Archaea</taxon>
        <taxon>Thermoproteota</taxon>
        <taxon>Thermoprotei</taxon>
        <taxon>Sulfolobales</taxon>
        <taxon>Sulfolobaceae</taxon>
        <taxon>Sulfodiicoccus</taxon>
    </lineage>
</organism>
<dbReference type="EMBL" id="BMQS01000013">
    <property type="protein sequence ID" value="GGT98712.1"/>
    <property type="molecule type" value="Genomic_DNA"/>
</dbReference>
<dbReference type="AlphaFoldDB" id="A0A830H006"/>
<reference evidence="3" key="2">
    <citation type="submission" date="2020-09" db="EMBL/GenBank/DDBJ databases">
        <authorList>
            <person name="Sun Q."/>
            <person name="Ohkuma M."/>
        </authorList>
    </citation>
    <scope>NUCLEOTIDE SEQUENCE</scope>
    <source>
        <strain evidence="3">JCM 31740</strain>
    </source>
</reference>
<reference evidence="3" key="1">
    <citation type="journal article" date="2014" name="Int. J. Syst. Evol. Microbiol.">
        <title>Complete genome sequence of Corynebacterium casei LMG S-19264T (=DSM 44701T), isolated from a smear-ripened cheese.</title>
        <authorList>
            <consortium name="US DOE Joint Genome Institute (JGI-PGF)"/>
            <person name="Walter F."/>
            <person name="Albersmeier A."/>
            <person name="Kalinowski J."/>
            <person name="Ruckert C."/>
        </authorList>
    </citation>
    <scope>NUCLEOTIDE SEQUENCE</scope>
    <source>
        <strain evidence="3">JCM 31740</strain>
    </source>
</reference>
<dbReference type="SUPFAM" id="SSF53756">
    <property type="entry name" value="UDP-Glycosyltransferase/glycogen phosphorylase"/>
    <property type="match status" value="1"/>
</dbReference>
<dbReference type="Proteomes" id="UP000616143">
    <property type="component" value="Unassembled WGS sequence"/>
</dbReference>
<dbReference type="RefSeq" id="WP_229768216.1">
    <property type="nucleotide sequence ID" value="NZ_BMQS01000013.1"/>
</dbReference>
<evidence type="ECO:0000256" key="1">
    <source>
        <dbReference type="ARBA" id="ARBA00022679"/>
    </source>
</evidence>
<dbReference type="PANTHER" id="PTHR46401">
    <property type="entry name" value="GLYCOSYLTRANSFERASE WBBK-RELATED"/>
    <property type="match status" value="1"/>
</dbReference>
<protein>
    <recommendedName>
        <fullName evidence="2">Glycosyl transferase family 1 domain-containing protein</fullName>
    </recommendedName>
</protein>